<keyword evidence="5" id="KW-0963">Cytoplasm</keyword>
<keyword evidence="7 9" id="KW-0413">Isomerase</keyword>
<comment type="pathway">
    <text evidence="2 9">Carbohydrate metabolism; hexose metabolism.</text>
</comment>
<dbReference type="SUPFAM" id="SSF74650">
    <property type="entry name" value="Galactose mutarotase-like"/>
    <property type="match status" value="1"/>
</dbReference>
<dbReference type="UniPathway" id="UPA00242"/>
<feature type="binding site" evidence="12">
    <location>
        <begin position="217"/>
        <end position="219"/>
    </location>
    <ligand>
        <name>beta-D-galactose</name>
        <dbReference type="ChEBI" id="CHEBI:27667"/>
    </ligand>
</feature>
<dbReference type="InterPro" id="IPR015443">
    <property type="entry name" value="Aldose_1-epimerase"/>
</dbReference>
<dbReference type="FunFam" id="2.70.98.10:FF:000003">
    <property type="entry name" value="Aldose 1-epimerase"/>
    <property type="match status" value="1"/>
</dbReference>
<feature type="binding site" evidence="11">
    <location>
        <position position="289"/>
    </location>
    <ligand>
        <name>beta-D-galactose</name>
        <dbReference type="ChEBI" id="CHEBI:27667"/>
    </ligand>
</feature>
<feature type="binding site" evidence="12">
    <location>
        <begin position="117"/>
        <end position="118"/>
    </location>
    <ligand>
        <name>beta-D-galactose</name>
        <dbReference type="ChEBI" id="CHEBI:27667"/>
    </ligand>
</feature>
<dbReference type="GO" id="GO:0006006">
    <property type="term" value="P:glucose metabolic process"/>
    <property type="evidence" value="ECO:0007669"/>
    <property type="project" value="TreeGrafter"/>
</dbReference>
<comment type="subunit">
    <text evidence="4">Monomer.</text>
</comment>
<dbReference type="Proteomes" id="UP000199040">
    <property type="component" value="Unassembled WGS sequence"/>
</dbReference>
<dbReference type="Pfam" id="PF01263">
    <property type="entry name" value="Aldose_epim"/>
    <property type="match status" value="1"/>
</dbReference>
<evidence type="ECO:0000256" key="1">
    <source>
        <dbReference type="ARBA" id="ARBA00004496"/>
    </source>
</evidence>
<protein>
    <recommendedName>
        <fullName evidence="9">Aldose 1-epimerase</fullName>
        <ecNumber evidence="9">5.1.3.3</ecNumber>
    </recommendedName>
</protein>
<evidence type="ECO:0000256" key="3">
    <source>
        <dbReference type="ARBA" id="ARBA00006206"/>
    </source>
</evidence>
<evidence type="ECO:0000256" key="12">
    <source>
        <dbReference type="PIRSR" id="PIRSR005096-3"/>
    </source>
</evidence>
<dbReference type="InterPro" id="IPR047215">
    <property type="entry name" value="Galactose_mutarotase-like"/>
</dbReference>
<evidence type="ECO:0000256" key="13">
    <source>
        <dbReference type="SAM" id="SignalP"/>
    </source>
</evidence>
<accession>A0A1I3DSY6</accession>
<dbReference type="InterPro" id="IPR008183">
    <property type="entry name" value="Aldose_1/G6P_1-epimerase"/>
</dbReference>
<dbReference type="EC" id="5.1.3.3" evidence="9"/>
<evidence type="ECO:0000256" key="2">
    <source>
        <dbReference type="ARBA" id="ARBA00005028"/>
    </source>
</evidence>
<evidence type="ECO:0000313" key="14">
    <source>
        <dbReference type="EMBL" id="SFH89864.1"/>
    </source>
</evidence>
<dbReference type="RefSeq" id="WP_092848008.1">
    <property type="nucleotide sequence ID" value="NZ_FOPY01000012.1"/>
</dbReference>
<keyword evidence="15" id="KW-1185">Reference proteome</keyword>
<feature type="active site" description="Proton acceptor" evidence="10">
    <location>
        <position position="357"/>
    </location>
</feature>
<organism evidence="14 15">
    <name type="scientific">Modicisalibacter xianhensis</name>
    <dbReference type="NCBI Taxonomy" id="442341"/>
    <lineage>
        <taxon>Bacteria</taxon>
        <taxon>Pseudomonadati</taxon>
        <taxon>Pseudomonadota</taxon>
        <taxon>Gammaproteobacteria</taxon>
        <taxon>Oceanospirillales</taxon>
        <taxon>Halomonadaceae</taxon>
        <taxon>Modicisalibacter</taxon>
    </lineage>
</organism>
<evidence type="ECO:0000256" key="7">
    <source>
        <dbReference type="ARBA" id="ARBA00023235"/>
    </source>
</evidence>
<comment type="catalytic activity">
    <reaction evidence="9">
        <text>alpha-D-glucose = beta-D-glucose</text>
        <dbReference type="Rhea" id="RHEA:10264"/>
        <dbReference type="ChEBI" id="CHEBI:15903"/>
        <dbReference type="ChEBI" id="CHEBI:17925"/>
        <dbReference type="EC" id="5.1.3.3"/>
    </reaction>
</comment>
<dbReference type="GO" id="GO:0004034">
    <property type="term" value="F:aldose 1-epimerase activity"/>
    <property type="evidence" value="ECO:0007669"/>
    <property type="project" value="UniProtKB-EC"/>
</dbReference>
<dbReference type="STRING" id="442341.SAMN04487959_1125"/>
<dbReference type="InterPro" id="IPR011013">
    <property type="entry name" value="Gal_mutarotase_sf_dom"/>
</dbReference>
<evidence type="ECO:0000256" key="5">
    <source>
        <dbReference type="ARBA" id="ARBA00022490"/>
    </source>
</evidence>
<dbReference type="GO" id="GO:0030246">
    <property type="term" value="F:carbohydrate binding"/>
    <property type="evidence" value="ECO:0007669"/>
    <property type="project" value="InterPro"/>
</dbReference>
<evidence type="ECO:0000256" key="11">
    <source>
        <dbReference type="PIRSR" id="PIRSR005096-2"/>
    </source>
</evidence>
<evidence type="ECO:0000256" key="4">
    <source>
        <dbReference type="ARBA" id="ARBA00011245"/>
    </source>
</evidence>
<dbReference type="InterPro" id="IPR014718">
    <property type="entry name" value="GH-type_carb-bd"/>
</dbReference>
<evidence type="ECO:0000256" key="8">
    <source>
        <dbReference type="ARBA" id="ARBA00023277"/>
    </source>
</evidence>
<dbReference type="CDD" id="cd09019">
    <property type="entry name" value="galactose_mutarotase_like"/>
    <property type="match status" value="1"/>
</dbReference>
<evidence type="ECO:0000313" key="15">
    <source>
        <dbReference type="Proteomes" id="UP000199040"/>
    </source>
</evidence>
<feature type="active site" description="Proton donor" evidence="10">
    <location>
        <position position="217"/>
    </location>
</feature>
<dbReference type="PIRSF" id="PIRSF005096">
    <property type="entry name" value="GALM"/>
    <property type="match status" value="1"/>
</dbReference>
<dbReference type="PANTHER" id="PTHR10091">
    <property type="entry name" value="ALDOSE-1-EPIMERASE"/>
    <property type="match status" value="1"/>
</dbReference>
<reference evidence="14 15" key="1">
    <citation type="submission" date="2016-10" db="EMBL/GenBank/DDBJ databases">
        <authorList>
            <person name="de Groot N.N."/>
        </authorList>
    </citation>
    <scope>NUCLEOTIDE SEQUENCE [LARGE SCALE GENOMIC DNA]</scope>
    <source>
        <strain evidence="14 15">CGMCC 1.6848</strain>
    </source>
</reference>
<dbReference type="GO" id="GO:0005737">
    <property type="term" value="C:cytoplasm"/>
    <property type="evidence" value="ECO:0007669"/>
    <property type="project" value="UniProtKB-SubCell"/>
</dbReference>
<proteinExistence type="inferred from homology"/>
<dbReference type="PANTHER" id="PTHR10091:SF0">
    <property type="entry name" value="GALACTOSE MUTAROTASE"/>
    <property type="match status" value="1"/>
</dbReference>
<evidence type="ECO:0000256" key="9">
    <source>
        <dbReference type="PIRNR" id="PIRNR005096"/>
    </source>
</evidence>
<comment type="similarity">
    <text evidence="3 9">Belongs to the aldose epimerase family.</text>
</comment>
<dbReference type="EMBL" id="FOPY01000012">
    <property type="protein sequence ID" value="SFH89864.1"/>
    <property type="molecule type" value="Genomic_DNA"/>
</dbReference>
<dbReference type="NCBIfam" id="NF008277">
    <property type="entry name" value="PRK11055.1"/>
    <property type="match status" value="1"/>
</dbReference>
<keyword evidence="6" id="KW-0597">Phosphoprotein</keyword>
<evidence type="ECO:0000256" key="6">
    <source>
        <dbReference type="ARBA" id="ARBA00022553"/>
    </source>
</evidence>
<sequence length="395" mass="43242">MPRSSTFPLLAVTAGLASMLSVAQASDDNSAVPGVEKSTFGQLPDGRTVDVYRLTNANGITMRIINYGGIIVSLKTPDAQGNFEDIVLGFDSLEGYLSDAYRKANPYFGALIGRYGNRIAGGEFSLDGTTYQLATNDGSNHLHGGDQGFDKVLWDAKPSENQNGVGVILSYISPDGEEGYPGKLETEVTYTLTESDELDIVYRATTTKPTPVNLTQHSYFNLDGEGSGSILDHYLMINAEAFTPVDDMLIPTGEIRPVDGTPFDFTEPTPIGERIEQDNQQLLRGKGYDHNFVLKREAPQSEELVMAARVWEPDSGRLLEVETTEPGLQFYSGNFLDGSLSGKQGSDYEHRSGFALETQHFPDSPNQESFPSTILNPGETYRSHTVYRFSTRNGL</sequence>
<dbReference type="AlphaFoldDB" id="A0A1I3DSY6"/>
<comment type="subcellular location">
    <subcellularLocation>
        <location evidence="1">Cytoplasm</location>
    </subcellularLocation>
</comment>
<name>A0A1I3DSY6_9GAMM</name>
<gene>
    <name evidence="14" type="ORF">SAMN04487959_1125</name>
</gene>
<dbReference type="GO" id="GO:0033499">
    <property type="term" value="P:galactose catabolic process via UDP-galactose, Leloir pathway"/>
    <property type="evidence" value="ECO:0007669"/>
    <property type="project" value="TreeGrafter"/>
</dbReference>
<keyword evidence="13" id="KW-0732">Signal</keyword>
<evidence type="ECO:0000256" key="10">
    <source>
        <dbReference type="PIRSR" id="PIRSR005096-1"/>
    </source>
</evidence>
<feature type="signal peptide" evidence="13">
    <location>
        <begin position="1"/>
        <end position="25"/>
    </location>
</feature>
<feature type="chain" id="PRO_5011538238" description="Aldose 1-epimerase" evidence="13">
    <location>
        <begin position="26"/>
        <end position="395"/>
    </location>
</feature>
<keyword evidence="8 9" id="KW-0119">Carbohydrate metabolism</keyword>
<dbReference type="Gene3D" id="2.70.98.10">
    <property type="match status" value="1"/>
</dbReference>